<proteinExistence type="predicted"/>
<dbReference type="Proteomes" id="UP000036947">
    <property type="component" value="Unassembled WGS sequence"/>
</dbReference>
<evidence type="ECO:0000313" key="2">
    <source>
        <dbReference type="Proteomes" id="UP000036947"/>
    </source>
</evidence>
<organism evidence="1 2">
    <name type="scientific">Tolypocladium ophioglossoides (strain CBS 100239)</name>
    <name type="common">Snaketongue truffleclub</name>
    <name type="synonym">Elaphocordyceps ophioglossoides</name>
    <dbReference type="NCBI Taxonomy" id="1163406"/>
    <lineage>
        <taxon>Eukaryota</taxon>
        <taxon>Fungi</taxon>
        <taxon>Dikarya</taxon>
        <taxon>Ascomycota</taxon>
        <taxon>Pezizomycotina</taxon>
        <taxon>Sordariomycetes</taxon>
        <taxon>Hypocreomycetidae</taxon>
        <taxon>Hypocreales</taxon>
        <taxon>Ophiocordycipitaceae</taxon>
        <taxon>Tolypocladium</taxon>
    </lineage>
</organism>
<dbReference type="AlphaFoldDB" id="A0A0L0N2A3"/>
<dbReference type="OrthoDB" id="4487429at2759"/>
<gene>
    <name evidence="1" type="ORF">TOPH_07235</name>
</gene>
<evidence type="ECO:0000313" key="1">
    <source>
        <dbReference type="EMBL" id="KND88129.1"/>
    </source>
</evidence>
<sequence length="206" mass="23259">MHSLPRRRRRSTWNEEIFQADVRSEVLRRQPFVTLSRACGARQCGSGGVRLSTTQYGVSFGSGAGAAVLGWPSKGGIYVLRPSLAVELDFLGLDRFQDAKRANSSSDEELHCNKMRQLGVVWWEYEGDYRFSLIDDTWRYNSTSVKVGWPATGGVWVSKDNGHGSKRKGRRYIHNAYDMEERCTVIERLGGVFYADPKDCPDLDLA</sequence>
<name>A0A0L0N2A3_TOLOC</name>
<protein>
    <submittedName>
        <fullName evidence="1">Uncharacterized protein</fullName>
    </submittedName>
</protein>
<comment type="caution">
    <text evidence="1">The sequence shown here is derived from an EMBL/GenBank/DDBJ whole genome shotgun (WGS) entry which is preliminary data.</text>
</comment>
<keyword evidence="2" id="KW-1185">Reference proteome</keyword>
<dbReference type="STRING" id="1163406.A0A0L0N2A3"/>
<reference evidence="1 2" key="1">
    <citation type="journal article" date="2015" name="BMC Genomics">
        <title>The genome of the truffle-parasite Tolypocladium ophioglossoides and the evolution of antifungal peptaibiotics.</title>
        <authorList>
            <person name="Quandt C.A."/>
            <person name="Bushley K.E."/>
            <person name="Spatafora J.W."/>
        </authorList>
    </citation>
    <scope>NUCLEOTIDE SEQUENCE [LARGE SCALE GENOMIC DNA]</scope>
    <source>
        <strain evidence="1 2">CBS 100239</strain>
    </source>
</reference>
<accession>A0A0L0N2A3</accession>
<dbReference type="EMBL" id="LFRF01000028">
    <property type="protein sequence ID" value="KND88129.1"/>
    <property type="molecule type" value="Genomic_DNA"/>
</dbReference>